<dbReference type="AlphaFoldDB" id="A0A9P5RQT8"/>
<dbReference type="OrthoDB" id="2317502at2759"/>
<keyword evidence="2" id="KW-1185">Reference proteome</keyword>
<dbReference type="EMBL" id="JAAAUQ010001404">
    <property type="protein sequence ID" value="KAF9139223.1"/>
    <property type="molecule type" value="Genomic_DNA"/>
</dbReference>
<name>A0A9P5RQT8_9FUNG</name>
<evidence type="ECO:0000313" key="1">
    <source>
        <dbReference type="EMBL" id="KAF9139223.1"/>
    </source>
</evidence>
<proteinExistence type="predicted"/>
<sequence>MWSIYLPKPLKRTMEFHMNFDGYKCQFYEDFGGGDYMTRWSGGSSDGCVVLADTRTNELMVRKEGLIYLGTVYPEEIQDYPAGSYTSIQQLMYNFELTRNC</sequence>
<reference evidence="1" key="1">
    <citation type="journal article" date="2020" name="Fungal Divers.">
        <title>Resolving the Mortierellaceae phylogeny through synthesis of multi-gene phylogenetics and phylogenomics.</title>
        <authorList>
            <person name="Vandepol N."/>
            <person name="Liber J."/>
            <person name="Desiro A."/>
            <person name="Na H."/>
            <person name="Kennedy M."/>
            <person name="Barry K."/>
            <person name="Grigoriev I.V."/>
            <person name="Miller A.N."/>
            <person name="O'Donnell K."/>
            <person name="Stajich J.E."/>
            <person name="Bonito G."/>
        </authorList>
    </citation>
    <scope>NUCLEOTIDE SEQUENCE</scope>
    <source>
        <strain evidence="1">NRRL 6426</strain>
    </source>
</reference>
<accession>A0A9P5RQT8</accession>
<dbReference type="Proteomes" id="UP000748756">
    <property type="component" value="Unassembled WGS sequence"/>
</dbReference>
<gene>
    <name evidence="1" type="ORF">BG015_002125</name>
</gene>
<protein>
    <submittedName>
        <fullName evidence="1">Uncharacterized protein</fullName>
    </submittedName>
</protein>
<comment type="caution">
    <text evidence="1">The sequence shown here is derived from an EMBL/GenBank/DDBJ whole genome shotgun (WGS) entry which is preliminary data.</text>
</comment>
<organism evidence="1 2">
    <name type="scientific">Linnemannia schmuckeri</name>
    <dbReference type="NCBI Taxonomy" id="64567"/>
    <lineage>
        <taxon>Eukaryota</taxon>
        <taxon>Fungi</taxon>
        <taxon>Fungi incertae sedis</taxon>
        <taxon>Mucoromycota</taxon>
        <taxon>Mortierellomycotina</taxon>
        <taxon>Mortierellomycetes</taxon>
        <taxon>Mortierellales</taxon>
        <taxon>Mortierellaceae</taxon>
        <taxon>Linnemannia</taxon>
    </lineage>
</organism>
<evidence type="ECO:0000313" key="2">
    <source>
        <dbReference type="Proteomes" id="UP000748756"/>
    </source>
</evidence>